<evidence type="ECO:0000256" key="8">
    <source>
        <dbReference type="ARBA" id="ARBA00022679"/>
    </source>
</evidence>
<comment type="catalytic activity">
    <reaction evidence="10 11">
        <text>a lipid X + a UDP-2-N,3-O-bis[(3R)-3-hydroxyacyl]-alpha-D-glucosamine = a lipid A disaccharide + UDP + H(+)</text>
        <dbReference type="Rhea" id="RHEA:67828"/>
        <dbReference type="ChEBI" id="CHEBI:15378"/>
        <dbReference type="ChEBI" id="CHEBI:58223"/>
        <dbReference type="ChEBI" id="CHEBI:137748"/>
        <dbReference type="ChEBI" id="CHEBI:176338"/>
        <dbReference type="ChEBI" id="CHEBI:176343"/>
        <dbReference type="EC" id="2.4.1.182"/>
    </reaction>
</comment>
<evidence type="ECO:0000313" key="12">
    <source>
        <dbReference type="EMBL" id="MFC3150455.1"/>
    </source>
</evidence>
<dbReference type="EMBL" id="JBHRSZ010000002">
    <property type="protein sequence ID" value="MFC3150455.1"/>
    <property type="molecule type" value="Genomic_DNA"/>
</dbReference>
<proteinExistence type="inferred from homology"/>
<keyword evidence="8 11" id="KW-0808">Transferase</keyword>
<dbReference type="PANTHER" id="PTHR30372">
    <property type="entry name" value="LIPID-A-DISACCHARIDE SYNTHASE"/>
    <property type="match status" value="1"/>
</dbReference>
<evidence type="ECO:0000256" key="5">
    <source>
        <dbReference type="ARBA" id="ARBA00022516"/>
    </source>
</evidence>
<evidence type="ECO:0000256" key="6">
    <source>
        <dbReference type="ARBA" id="ARBA00022556"/>
    </source>
</evidence>
<dbReference type="InterPro" id="IPR003835">
    <property type="entry name" value="Glyco_trans_19"/>
</dbReference>
<reference evidence="13" key="1">
    <citation type="journal article" date="2019" name="Int. J. Syst. Evol. Microbiol.">
        <title>The Global Catalogue of Microorganisms (GCM) 10K type strain sequencing project: providing services to taxonomists for standard genome sequencing and annotation.</title>
        <authorList>
            <consortium name="The Broad Institute Genomics Platform"/>
            <consortium name="The Broad Institute Genome Sequencing Center for Infectious Disease"/>
            <person name="Wu L."/>
            <person name="Ma J."/>
        </authorList>
    </citation>
    <scope>NUCLEOTIDE SEQUENCE [LARGE SCALE GENOMIC DNA]</scope>
    <source>
        <strain evidence="13">KCTC 52438</strain>
    </source>
</reference>
<organism evidence="12 13">
    <name type="scientific">Litoribrevibacter euphylliae</name>
    <dbReference type="NCBI Taxonomy" id="1834034"/>
    <lineage>
        <taxon>Bacteria</taxon>
        <taxon>Pseudomonadati</taxon>
        <taxon>Pseudomonadota</taxon>
        <taxon>Gammaproteobacteria</taxon>
        <taxon>Oceanospirillales</taxon>
        <taxon>Oceanospirillaceae</taxon>
        <taxon>Litoribrevibacter</taxon>
    </lineage>
</organism>
<gene>
    <name evidence="11 12" type="primary">lpxB</name>
    <name evidence="12" type="ORF">ACFOEK_05425</name>
</gene>
<evidence type="ECO:0000256" key="10">
    <source>
        <dbReference type="ARBA" id="ARBA00048975"/>
    </source>
</evidence>
<protein>
    <recommendedName>
        <fullName evidence="4 11">Lipid-A-disaccharide synthase</fullName>
        <ecNumber evidence="3 11">2.4.1.182</ecNumber>
    </recommendedName>
</protein>
<keyword evidence="7 11" id="KW-0328">Glycosyltransferase</keyword>
<accession>A0ABV7HEA4</accession>
<comment type="caution">
    <text evidence="12">The sequence shown here is derived from an EMBL/GenBank/DDBJ whole genome shotgun (WGS) entry which is preliminary data.</text>
</comment>
<evidence type="ECO:0000256" key="9">
    <source>
        <dbReference type="ARBA" id="ARBA00023098"/>
    </source>
</evidence>
<dbReference type="EC" id="2.4.1.182" evidence="3 11"/>
<evidence type="ECO:0000256" key="7">
    <source>
        <dbReference type="ARBA" id="ARBA00022676"/>
    </source>
</evidence>
<evidence type="ECO:0000256" key="4">
    <source>
        <dbReference type="ARBA" id="ARBA00020902"/>
    </source>
</evidence>
<evidence type="ECO:0000256" key="1">
    <source>
        <dbReference type="ARBA" id="ARBA00002056"/>
    </source>
</evidence>
<comment type="similarity">
    <text evidence="2 11">Belongs to the LpxB family.</text>
</comment>
<comment type="function">
    <text evidence="1 11">Condensation of UDP-2,3-diacylglucosamine and 2,3-diacylglucosamine-1-phosphate to form lipid A disaccharide, a precursor of lipid A, a phosphorylated glycolipid that anchors the lipopolysaccharide to the outer membrane of the cell.</text>
</comment>
<dbReference type="NCBIfam" id="TIGR00215">
    <property type="entry name" value="lpxB"/>
    <property type="match status" value="1"/>
</dbReference>
<evidence type="ECO:0000256" key="3">
    <source>
        <dbReference type="ARBA" id="ARBA00012687"/>
    </source>
</evidence>
<keyword evidence="5 11" id="KW-0444">Lipid biosynthesis</keyword>
<sequence length="382" mass="42556">MSKPLRIGIIAGEASGDILGSGLIKAIRERYPDAVIEGIGGPLMIEQGFHTHFPMERLSVMGLVEVLGRLRELIGIHRKMYKYFKQNPPDVFIGIDAPDFTLRMERKLKKLGVPTVHYVSPSVWAWRKKRIFKIKESTDLMLTLLPFESQFYQAHNMKECFVGHPLADDIEMEPSRDDACIKLGLDVNRPVVGILPGSRGGEIKYIGATMLQAADLIQQQLPDAQLVLPAANDIRKTQLEALREMHGIGKSIKIVDGQSRTVMAASNVITLASGTATLEAALHKRPMVVVYKMAPLTYAIGKRIINVEYISLPNLLANKPLVPELIQEEATPERIAEEVLNRLNHPDRYESVVKEFYQIHTLLQQGGNQKAAAAVFELIGVK</sequence>
<keyword evidence="6 11" id="KW-0441">Lipid A biosynthesis</keyword>
<dbReference type="Gene3D" id="3.40.50.2000">
    <property type="entry name" value="Glycogen Phosphorylase B"/>
    <property type="match status" value="1"/>
</dbReference>
<dbReference type="Pfam" id="PF02684">
    <property type="entry name" value="LpxB"/>
    <property type="match status" value="1"/>
</dbReference>
<dbReference type="SUPFAM" id="SSF53756">
    <property type="entry name" value="UDP-Glycosyltransferase/glycogen phosphorylase"/>
    <property type="match status" value="1"/>
</dbReference>
<evidence type="ECO:0000256" key="11">
    <source>
        <dbReference type="HAMAP-Rule" id="MF_00392"/>
    </source>
</evidence>
<dbReference type="HAMAP" id="MF_00392">
    <property type="entry name" value="LpxB"/>
    <property type="match status" value="1"/>
</dbReference>
<evidence type="ECO:0000256" key="2">
    <source>
        <dbReference type="ARBA" id="ARBA00007868"/>
    </source>
</evidence>
<name>A0ABV7HEA4_9GAMM</name>
<evidence type="ECO:0000313" key="13">
    <source>
        <dbReference type="Proteomes" id="UP001595476"/>
    </source>
</evidence>
<dbReference type="Proteomes" id="UP001595476">
    <property type="component" value="Unassembled WGS sequence"/>
</dbReference>
<dbReference type="PANTHER" id="PTHR30372:SF4">
    <property type="entry name" value="LIPID-A-DISACCHARIDE SYNTHASE, MITOCHONDRIAL-RELATED"/>
    <property type="match status" value="1"/>
</dbReference>
<dbReference type="RefSeq" id="WP_386717278.1">
    <property type="nucleotide sequence ID" value="NZ_JBHRSZ010000002.1"/>
</dbReference>
<keyword evidence="9 11" id="KW-0443">Lipid metabolism</keyword>
<keyword evidence="13" id="KW-1185">Reference proteome</keyword>
<dbReference type="CDD" id="cd01635">
    <property type="entry name" value="Glycosyltransferase_GTB-type"/>
    <property type="match status" value="1"/>
</dbReference>
<comment type="pathway">
    <text evidence="11">Bacterial outer membrane biogenesis; LPS lipid A biosynthesis.</text>
</comment>
<dbReference type="GO" id="GO:0008915">
    <property type="term" value="F:lipid-A-disaccharide synthase activity"/>
    <property type="evidence" value="ECO:0007669"/>
    <property type="project" value="UniProtKB-EC"/>
</dbReference>